<proteinExistence type="predicted"/>
<organism evidence="1 2">
    <name type="scientific">Paracoccus rhizosphaerae</name>
    <dbReference type="NCBI Taxonomy" id="1133347"/>
    <lineage>
        <taxon>Bacteria</taxon>
        <taxon>Pseudomonadati</taxon>
        <taxon>Pseudomonadota</taxon>
        <taxon>Alphaproteobacteria</taxon>
        <taxon>Rhodobacterales</taxon>
        <taxon>Paracoccaceae</taxon>
        <taxon>Paracoccus</taxon>
    </lineage>
</organism>
<dbReference type="Proteomes" id="UP001589795">
    <property type="component" value="Unassembled WGS sequence"/>
</dbReference>
<reference evidence="1 2" key="1">
    <citation type="submission" date="2024-09" db="EMBL/GenBank/DDBJ databases">
        <authorList>
            <person name="Sun Q."/>
            <person name="Mori K."/>
        </authorList>
    </citation>
    <scope>NUCLEOTIDE SEQUENCE [LARGE SCALE GENOMIC DNA]</scope>
    <source>
        <strain evidence="1 2">CCM 7904</strain>
    </source>
</reference>
<evidence type="ECO:0000313" key="2">
    <source>
        <dbReference type="Proteomes" id="UP001589795"/>
    </source>
</evidence>
<evidence type="ECO:0000313" key="1">
    <source>
        <dbReference type="EMBL" id="MFC0199392.1"/>
    </source>
</evidence>
<accession>A0ABV6CF83</accession>
<keyword evidence="2" id="KW-1185">Reference proteome</keyword>
<name>A0ABV6CF83_9RHOB</name>
<comment type="caution">
    <text evidence="1">The sequence shown here is derived from an EMBL/GenBank/DDBJ whole genome shotgun (WGS) entry which is preliminary data.</text>
</comment>
<dbReference type="RefSeq" id="WP_265508713.1">
    <property type="nucleotide sequence ID" value="NZ_JAOTBE010000103.1"/>
</dbReference>
<sequence>MGEMTARHLGWIDELLGEVTEADAARGISIMLDIRRKGKR</sequence>
<protein>
    <submittedName>
        <fullName evidence="1">Uncharacterized protein</fullName>
    </submittedName>
</protein>
<gene>
    <name evidence="1" type="ORF">ACFFIZ_03410</name>
</gene>
<dbReference type="EMBL" id="JBHLWQ010000035">
    <property type="protein sequence ID" value="MFC0199392.1"/>
    <property type="molecule type" value="Genomic_DNA"/>
</dbReference>